<comment type="subcellular location">
    <subcellularLocation>
        <location evidence="1 13">Cell membrane</location>
        <topology evidence="1 13">Multi-pass membrane protein</topology>
    </subcellularLocation>
</comment>
<dbReference type="GO" id="GO:0004984">
    <property type="term" value="F:olfactory receptor activity"/>
    <property type="evidence" value="ECO:0007669"/>
    <property type="project" value="InterPro"/>
</dbReference>
<evidence type="ECO:0000313" key="16">
    <source>
        <dbReference type="Proteomes" id="UP000824782"/>
    </source>
</evidence>
<gene>
    <name evidence="15" type="ORF">GDO81_021681</name>
</gene>
<dbReference type="InterPro" id="IPR000276">
    <property type="entry name" value="GPCR_Rhodpsn"/>
</dbReference>
<dbReference type="PRINTS" id="PR00237">
    <property type="entry name" value="GPCRRHODOPSN"/>
</dbReference>
<feature type="transmembrane region" description="Helical" evidence="13">
    <location>
        <begin position="48"/>
        <end position="71"/>
    </location>
</feature>
<dbReference type="GO" id="GO:0004930">
    <property type="term" value="F:G protein-coupled receptor activity"/>
    <property type="evidence" value="ECO:0007669"/>
    <property type="project" value="UniProtKB-KW"/>
</dbReference>
<dbReference type="PANTHER" id="PTHR26454:SF18">
    <property type="entry name" value="OLFACTORY RECEPTOR 6C76"/>
    <property type="match status" value="1"/>
</dbReference>
<keyword evidence="4 12" id="KW-0812">Transmembrane</keyword>
<keyword evidence="11 12" id="KW-0807">Transducer</keyword>
<keyword evidence="6 13" id="KW-1133">Transmembrane helix</keyword>
<evidence type="ECO:0000256" key="7">
    <source>
        <dbReference type="ARBA" id="ARBA00023040"/>
    </source>
</evidence>
<comment type="similarity">
    <text evidence="12">Belongs to the G-protein coupled receptor 1 family.</text>
</comment>
<feature type="non-terminal residue" evidence="15">
    <location>
        <position position="1"/>
    </location>
</feature>
<evidence type="ECO:0000256" key="4">
    <source>
        <dbReference type="ARBA" id="ARBA00022692"/>
    </source>
</evidence>
<feature type="transmembrane region" description="Helical" evidence="13">
    <location>
        <begin position="262"/>
        <end position="281"/>
    </location>
</feature>
<feature type="transmembrane region" description="Helical" evidence="13">
    <location>
        <begin position="91"/>
        <end position="109"/>
    </location>
</feature>
<proteinExistence type="inferred from homology"/>
<dbReference type="SUPFAM" id="SSF81321">
    <property type="entry name" value="Family A G protein-coupled receptor-like"/>
    <property type="match status" value="1"/>
</dbReference>
<comment type="caution">
    <text evidence="15">The sequence shown here is derived from an EMBL/GenBank/DDBJ whole genome shotgun (WGS) entry which is preliminary data.</text>
</comment>
<dbReference type="EMBL" id="WNYA01001916">
    <property type="protein sequence ID" value="KAG8544876.1"/>
    <property type="molecule type" value="Genomic_DNA"/>
</dbReference>
<keyword evidence="8 13" id="KW-0472">Membrane</keyword>
<dbReference type="Pfam" id="PF13853">
    <property type="entry name" value="7tm_4"/>
    <property type="match status" value="1"/>
</dbReference>
<dbReference type="GO" id="GO:0005886">
    <property type="term" value="C:plasma membrane"/>
    <property type="evidence" value="ECO:0007669"/>
    <property type="project" value="UniProtKB-SubCell"/>
</dbReference>
<dbReference type="FunFam" id="1.20.1070.10:FF:000010">
    <property type="entry name" value="Olfactory receptor"/>
    <property type="match status" value="1"/>
</dbReference>
<evidence type="ECO:0000256" key="13">
    <source>
        <dbReference type="RuleBase" id="RU363047"/>
    </source>
</evidence>
<keyword evidence="7 12" id="KW-0297">G-protein coupled receptor</keyword>
<dbReference type="Proteomes" id="UP000824782">
    <property type="component" value="Unassembled WGS sequence"/>
</dbReference>
<protein>
    <recommendedName>
        <fullName evidence="13">Olfactory receptor</fullName>
    </recommendedName>
</protein>
<reference evidence="15" key="1">
    <citation type="thesis" date="2020" institute="ProQuest LLC" country="789 East Eisenhower Parkway, Ann Arbor, MI, USA">
        <title>Comparative Genomics and Chromosome Evolution.</title>
        <authorList>
            <person name="Mudd A.B."/>
        </authorList>
    </citation>
    <scope>NUCLEOTIDE SEQUENCE</scope>
    <source>
        <strain evidence="15">237g6f4</strain>
        <tissue evidence="15">Blood</tissue>
    </source>
</reference>
<evidence type="ECO:0000256" key="2">
    <source>
        <dbReference type="ARBA" id="ARBA00022475"/>
    </source>
</evidence>
<dbReference type="PROSITE" id="PS00237">
    <property type="entry name" value="G_PROTEIN_RECEP_F1_1"/>
    <property type="match status" value="1"/>
</dbReference>
<accession>A0AAV6Z6V7</accession>
<dbReference type="InterPro" id="IPR000725">
    <property type="entry name" value="Olfact_rcpt"/>
</dbReference>
<organism evidence="15 16">
    <name type="scientific">Engystomops pustulosus</name>
    <name type="common">Tungara frog</name>
    <name type="synonym">Physalaemus pustulosus</name>
    <dbReference type="NCBI Taxonomy" id="76066"/>
    <lineage>
        <taxon>Eukaryota</taxon>
        <taxon>Metazoa</taxon>
        <taxon>Chordata</taxon>
        <taxon>Craniata</taxon>
        <taxon>Vertebrata</taxon>
        <taxon>Euteleostomi</taxon>
        <taxon>Amphibia</taxon>
        <taxon>Batrachia</taxon>
        <taxon>Anura</taxon>
        <taxon>Neobatrachia</taxon>
        <taxon>Hyloidea</taxon>
        <taxon>Leptodactylidae</taxon>
        <taxon>Leiuperinae</taxon>
        <taxon>Engystomops</taxon>
    </lineage>
</organism>
<dbReference type="InterPro" id="IPR017452">
    <property type="entry name" value="GPCR_Rhodpsn_7TM"/>
</dbReference>
<feature type="transmembrane region" description="Helical" evidence="13">
    <location>
        <begin position="234"/>
        <end position="256"/>
    </location>
</feature>
<evidence type="ECO:0000256" key="1">
    <source>
        <dbReference type="ARBA" id="ARBA00004651"/>
    </source>
</evidence>
<dbReference type="PROSITE" id="PS50262">
    <property type="entry name" value="G_PROTEIN_RECEP_F1_2"/>
    <property type="match status" value="1"/>
</dbReference>
<keyword evidence="5 13" id="KW-0552">Olfaction</keyword>
<feature type="non-terminal residue" evidence="15">
    <location>
        <position position="296"/>
    </location>
</feature>
<sequence length="296" mass="33774">ILLAEFHYYGSLRITIFFLLLVSYLITLIGNILIITTILGNRTLHTPMYFFLSNLSIVEIFVTSTVTPKFLSIIGFGNREISHWGCYFQCYFYFVLASVDFLLLAVMAFDRYVAICQPLNYVTVMNNRLCIFFTVFSWLFGFVDTLPTTIITYNIPICRPKVIDHFFCDIGPILKLACGDTSLIKLLILIASSLTVLGSLVCIAISYTLIIIVIFNIKSGGQRWKTFSTCSSHLILVFIFYSGSILMCLRSVKGFIFDFNRLAVVLNTIIAPMLNPFIYTLRNRQVKQAIKGYFNR</sequence>
<feature type="transmembrane region" description="Helical" evidence="13">
    <location>
        <begin position="121"/>
        <end position="140"/>
    </location>
</feature>
<feature type="domain" description="G-protein coupled receptors family 1 profile" evidence="14">
    <location>
        <begin position="30"/>
        <end position="279"/>
    </location>
</feature>
<keyword evidence="3 13" id="KW-0716">Sensory transduction</keyword>
<dbReference type="AlphaFoldDB" id="A0AAV6Z6V7"/>
<evidence type="ECO:0000259" key="14">
    <source>
        <dbReference type="PROSITE" id="PS50262"/>
    </source>
</evidence>
<feature type="transmembrane region" description="Helical" evidence="13">
    <location>
        <begin position="12"/>
        <end position="36"/>
    </location>
</feature>
<evidence type="ECO:0000256" key="8">
    <source>
        <dbReference type="ARBA" id="ARBA00023136"/>
    </source>
</evidence>
<keyword evidence="16" id="KW-1185">Reference proteome</keyword>
<evidence type="ECO:0000256" key="11">
    <source>
        <dbReference type="ARBA" id="ARBA00023224"/>
    </source>
</evidence>
<dbReference type="PRINTS" id="PR00245">
    <property type="entry name" value="OLFACTORYR"/>
</dbReference>
<keyword evidence="2 13" id="KW-1003">Cell membrane</keyword>
<evidence type="ECO:0000256" key="12">
    <source>
        <dbReference type="RuleBase" id="RU000688"/>
    </source>
</evidence>
<evidence type="ECO:0000313" key="15">
    <source>
        <dbReference type="EMBL" id="KAG8544876.1"/>
    </source>
</evidence>
<name>A0AAV6Z6V7_ENGPU</name>
<evidence type="ECO:0000256" key="9">
    <source>
        <dbReference type="ARBA" id="ARBA00023170"/>
    </source>
</evidence>
<feature type="transmembrane region" description="Helical" evidence="13">
    <location>
        <begin position="186"/>
        <end position="214"/>
    </location>
</feature>
<evidence type="ECO:0000256" key="10">
    <source>
        <dbReference type="ARBA" id="ARBA00023180"/>
    </source>
</evidence>
<evidence type="ECO:0000256" key="3">
    <source>
        <dbReference type="ARBA" id="ARBA00022606"/>
    </source>
</evidence>
<dbReference type="PANTHER" id="PTHR26454">
    <property type="entry name" value="OLFACTORY RECEPTOR"/>
    <property type="match status" value="1"/>
</dbReference>
<keyword evidence="9 12" id="KW-0675">Receptor</keyword>
<dbReference type="InterPro" id="IPR047132">
    <property type="entry name" value="Olfact_rcpt_6C-like"/>
</dbReference>
<keyword evidence="10" id="KW-0325">Glycoprotein</keyword>
<evidence type="ECO:0000256" key="6">
    <source>
        <dbReference type="ARBA" id="ARBA00022989"/>
    </source>
</evidence>
<evidence type="ECO:0000256" key="5">
    <source>
        <dbReference type="ARBA" id="ARBA00022725"/>
    </source>
</evidence>
<dbReference type="Gene3D" id="1.20.1070.10">
    <property type="entry name" value="Rhodopsin 7-helix transmembrane proteins"/>
    <property type="match status" value="1"/>
</dbReference>